<keyword evidence="3" id="KW-1185">Reference proteome</keyword>
<dbReference type="Proteomes" id="UP000245207">
    <property type="component" value="Unassembled WGS sequence"/>
</dbReference>
<feature type="region of interest" description="Disordered" evidence="1">
    <location>
        <begin position="28"/>
        <end position="69"/>
    </location>
</feature>
<proteinExistence type="predicted"/>
<gene>
    <name evidence="2" type="ORF">CTI12_AA164600</name>
</gene>
<feature type="compositionally biased region" description="Acidic residues" evidence="1">
    <location>
        <begin position="36"/>
        <end position="52"/>
    </location>
</feature>
<keyword evidence="2" id="KW-0548">Nucleotidyltransferase</keyword>
<dbReference type="EMBL" id="PKPP01001300">
    <property type="protein sequence ID" value="PWA83830.1"/>
    <property type="molecule type" value="Genomic_DNA"/>
</dbReference>
<evidence type="ECO:0000256" key="1">
    <source>
        <dbReference type="SAM" id="MobiDB-lite"/>
    </source>
</evidence>
<sequence>MSINTGMLDNERDPRDIEIERLQQRIRDLKIQHEDREEETTSNTSDWEDEENPFGAHRQNPRGMNRDDPLRNFGMKIEIPEFVGNAHPDEFIDWLSTVERIFDLRDVPEKLKVKFVALKLRKSASLCLGSCQKPAREGWEI</sequence>
<keyword evidence="2" id="KW-0695">RNA-directed DNA polymerase</keyword>
<protein>
    <submittedName>
        <fullName evidence="2">Reverse transcriptase domain-containing protein</fullName>
    </submittedName>
</protein>
<reference evidence="2 3" key="1">
    <citation type="journal article" date="2018" name="Mol. Plant">
        <title>The genome of Artemisia annua provides insight into the evolution of Asteraceae family and artemisinin biosynthesis.</title>
        <authorList>
            <person name="Shen Q."/>
            <person name="Zhang L."/>
            <person name="Liao Z."/>
            <person name="Wang S."/>
            <person name="Yan T."/>
            <person name="Shi P."/>
            <person name="Liu M."/>
            <person name="Fu X."/>
            <person name="Pan Q."/>
            <person name="Wang Y."/>
            <person name="Lv Z."/>
            <person name="Lu X."/>
            <person name="Zhang F."/>
            <person name="Jiang W."/>
            <person name="Ma Y."/>
            <person name="Chen M."/>
            <person name="Hao X."/>
            <person name="Li L."/>
            <person name="Tang Y."/>
            <person name="Lv G."/>
            <person name="Zhou Y."/>
            <person name="Sun X."/>
            <person name="Brodelius P.E."/>
            <person name="Rose J.K.C."/>
            <person name="Tang K."/>
        </authorList>
    </citation>
    <scope>NUCLEOTIDE SEQUENCE [LARGE SCALE GENOMIC DNA]</scope>
    <source>
        <strain evidence="3">cv. Huhao1</strain>
        <tissue evidence="2">Leaf</tissue>
    </source>
</reference>
<accession>A0A2U1PDM1</accession>
<dbReference type="OrthoDB" id="1731207at2759"/>
<evidence type="ECO:0000313" key="2">
    <source>
        <dbReference type="EMBL" id="PWA83830.1"/>
    </source>
</evidence>
<dbReference type="GO" id="GO:0003964">
    <property type="term" value="F:RNA-directed DNA polymerase activity"/>
    <property type="evidence" value="ECO:0007669"/>
    <property type="project" value="UniProtKB-KW"/>
</dbReference>
<evidence type="ECO:0000313" key="3">
    <source>
        <dbReference type="Proteomes" id="UP000245207"/>
    </source>
</evidence>
<organism evidence="2 3">
    <name type="scientific">Artemisia annua</name>
    <name type="common">Sweet wormwood</name>
    <dbReference type="NCBI Taxonomy" id="35608"/>
    <lineage>
        <taxon>Eukaryota</taxon>
        <taxon>Viridiplantae</taxon>
        <taxon>Streptophyta</taxon>
        <taxon>Embryophyta</taxon>
        <taxon>Tracheophyta</taxon>
        <taxon>Spermatophyta</taxon>
        <taxon>Magnoliopsida</taxon>
        <taxon>eudicotyledons</taxon>
        <taxon>Gunneridae</taxon>
        <taxon>Pentapetalae</taxon>
        <taxon>asterids</taxon>
        <taxon>campanulids</taxon>
        <taxon>Asterales</taxon>
        <taxon>Asteraceae</taxon>
        <taxon>Asteroideae</taxon>
        <taxon>Anthemideae</taxon>
        <taxon>Artemisiinae</taxon>
        <taxon>Artemisia</taxon>
    </lineage>
</organism>
<name>A0A2U1PDM1_ARTAN</name>
<keyword evidence="2" id="KW-0808">Transferase</keyword>
<dbReference type="AlphaFoldDB" id="A0A2U1PDM1"/>
<comment type="caution">
    <text evidence="2">The sequence shown here is derived from an EMBL/GenBank/DDBJ whole genome shotgun (WGS) entry which is preliminary data.</text>
</comment>